<reference evidence="1 2" key="1">
    <citation type="submission" date="2019-11" db="EMBL/GenBank/DDBJ databases">
        <title>Whole genome sequence of Oryza granulata.</title>
        <authorList>
            <person name="Li W."/>
        </authorList>
    </citation>
    <scope>NUCLEOTIDE SEQUENCE [LARGE SCALE GENOMIC DNA]</scope>
    <source>
        <strain evidence="2">cv. Menghai</strain>
        <tissue evidence="1">Leaf</tissue>
    </source>
</reference>
<protein>
    <submittedName>
        <fullName evidence="1">Uncharacterized protein</fullName>
    </submittedName>
</protein>
<proteinExistence type="predicted"/>
<dbReference type="AlphaFoldDB" id="A0A6G1DX51"/>
<dbReference type="Proteomes" id="UP000479710">
    <property type="component" value="Unassembled WGS sequence"/>
</dbReference>
<comment type="caution">
    <text evidence="1">The sequence shown here is derived from an EMBL/GenBank/DDBJ whole genome shotgun (WGS) entry which is preliminary data.</text>
</comment>
<sequence>MEANWSKALDETAATINATTAVFKAAASPTPPAPTPTRCSTNWSSLDAVPDFTVAAVVMGAYTSMASRELEVGEDVFCTTDIDVIDCPKETHTKCSTLGLGINGGTNQAVVTFLTVKVAYEIVVASAAPLDIFSPRLIADINLVRPMPTSCSVECPGHDNKVLMTNHLAVNP</sequence>
<evidence type="ECO:0000313" key="1">
    <source>
        <dbReference type="EMBL" id="KAF0917435.1"/>
    </source>
</evidence>
<dbReference type="EMBL" id="SPHZ02000005">
    <property type="protein sequence ID" value="KAF0917435.1"/>
    <property type="molecule type" value="Genomic_DNA"/>
</dbReference>
<dbReference type="OrthoDB" id="715518at2759"/>
<gene>
    <name evidence="1" type="ORF">E2562_020557</name>
</gene>
<evidence type="ECO:0000313" key="2">
    <source>
        <dbReference type="Proteomes" id="UP000479710"/>
    </source>
</evidence>
<accession>A0A6G1DX51</accession>
<name>A0A6G1DX51_9ORYZ</name>
<organism evidence="1 2">
    <name type="scientific">Oryza meyeriana var. granulata</name>
    <dbReference type="NCBI Taxonomy" id="110450"/>
    <lineage>
        <taxon>Eukaryota</taxon>
        <taxon>Viridiplantae</taxon>
        <taxon>Streptophyta</taxon>
        <taxon>Embryophyta</taxon>
        <taxon>Tracheophyta</taxon>
        <taxon>Spermatophyta</taxon>
        <taxon>Magnoliopsida</taxon>
        <taxon>Liliopsida</taxon>
        <taxon>Poales</taxon>
        <taxon>Poaceae</taxon>
        <taxon>BOP clade</taxon>
        <taxon>Oryzoideae</taxon>
        <taxon>Oryzeae</taxon>
        <taxon>Oryzinae</taxon>
        <taxon>Oryza</taxon>
        <taxon>Oryza meyeriana</taxon>
    </lineage>
</organism>
<keyword evidence="2" id="KW-1185">Reference proteome</keyword>